<dbReference type="STRING" id="456320.Mvol_0405"/>
<sequence>MIKYSKYYQLLHNITIEFINSNITVKSQFNPKISDYLFEMEIFAKPNFDKKIWNIELILKTKQFHCIKLNSSKIEDINSKIDVLENILQKYDLILNSVEYNDSELNLIFKTNH</sequence>
<dbReference type="EMBL" id="CP002057">
    <property type="protein sequence ID" value="ADI36065.1"/>
    <property type="molecule type" value="Genomic_DNA"/>
</dbReference>
<keyword evidence="2" id="KW-1185">Reference proteome</keyword>
<evidence type="ECO:0000313" key="1">
    <source>
        <dbReference type="EMBL" id="ADI36065.1"/>
    </source>
</evidence>
<dbReference type="OrthoDB" id="61489at2157"/>
<dbReference type="Proteomes" id="UP000007722">
    <property type="component" value="Chromosome"/>
</dbReference>
<organism evidence="1 2">
    <name type="scientific">Methanococcus voltae (strain ATCC BAA-1334 / A3)</name>
    <dbReference type="NCBI Taxonomy" id="456320"/>
    <lineage>
        <taxon>Archaea</taxon>
        <taxon>Methanobacteriati</taxon>
        <taxon>Methanobacteriota</taxon>
        <taxon>Methanomada group</taxon>
        <taxon>Methanococci</taxon>
        <taxon>Methanococcales</taxon>
        <taxon>Methanococcaceae</taxon>
        <taxon>Methanococcus</taxon>
    </lineage>
</organism>
<dbReference type="HOGENOM" id="CLU_2127889_0_0_2"/>
<accession>D7DSF5</accession>
<dbReference type="InParanoid" id="D7DSF5"/>
<proteinExistence type="predicted"/>
<evidence type="ECO:0000313" key="2">
    <source>
        <dbReference type="Proteomes" id="UP000007722"/>
    </source>
</evidence>
<dbReference type="AlphaFoldDB" id="D7DSF5"/>
<dbReference type="KEGG" id="mvo:Mvol_0405"/>
<protein>
    <submittedName>
        <fullName evidence="1">Uncharacterized protein</fullName>
    </submittedName>
</protein>
<name>D7DSF5_METV3</name>
<gene>
    <name evidence="1" type="ordered locus">Mvol_0405</name>
</gene>
<reference evidence="1 2" key="1">
    <citation type="submission" date="2010-05" db="EMBL/GenBank/DDBJ databases">
        <title>Complete sequence of Methanococcus voltae A3.</title>
        <authorList>
            <consortium name="US DOE Joint Genome Institute"/>
            <person name="Lucas S."/>
            <person name="Copeland A."/>
            <person name="Lapidus A."/>
            <person name="Cheng J.-F."/>
            <person name="Bruce D."/>
            <person name="Goodwin L."/>
            <person name="Pitluck S."/>
            <person name="Lowry S."/>
            <person name="Clum A."/>
            <person name="Land M."/>
            <person name="Hauser L."/>
            <person name="Kyrpides N."/>
            <person name="Mikhailova N."/>
            <person name="Whitman W.B."/>
            <person name="Woyke T."/>
        </authorList>
    </citation>
    <scope>NUCLEOTIDE SEQUENCE [LARGE SCALE GENOMIC DNA]</scope>
    <source>
        <strain evidence="2">ATCC BAA-1334 / A3</strain>
    </source>
</reference>